<reference evidence="8 9" key="1">
    <citation type="submission" date="2018-04" db="EMBL/GenBank/DDBJ databases">
        <title>Novel Campyloabacter and Helicobacter Species and Strains.</title>
        <authorList>
            <person name="Mannion A.J."/>
            <person name="Shen Z."/>
            <person name="Fox J.G."/>
        </authorList>
    </citation>
    <scope>NUCLEOTIDE SEQUENCE [LARGE SCALE GENOMIC DNA]</scope>
    <source>
        <strain evidence="8 9">MIT 98-6070</strain>
    </source>
</reference>
<dbReference type="SUPFAM" id="SSF53335">
    <property type="entry name" value="S-adenosyl-L-methionine-dependent methyltransferases"/>
    <property type="match status" value="1"/>
</dbReference>
<dbReference type="Gene3D" id="3.40.50.150">
    <property type="entry name" value="Vaccinia Virus protein VP39"/>
    <property type="match status" value="1"/>
</dbReference>
<dbReference type="GO" id="GO:0008176">
    <property type="term" value="F:tRNA (guanine(46)-N7)-methyltransferase activity"/>
    <property type="evidence" value="ECO:0007669"/>
    <property type="project" value="UniProtKB-UniRule"/>
</dbReference>
<evidence type="ECO:0000256" key="1">
    <source>
        <dbReference type="ARBA" id="ARBA00000142"/>
    </source>
</evidence>
<organism evidence="8 9">
    <name type="scientific">Helicobacter marmotae</name>
    <dbReference type="NCBI Taxonomy" id="152490"/>
    <lineage>
        <taxon>Bacteria</taxon>
        <taxon>Pseudomonadati</taxon>
        <taxon>Campylobacterota</taxon>
        <taxon>Epsilonproteobacteria</taxon>
        <taxon>Campylobacterales</taxon>
        <taxon>Helicobacteraceae</taxon>
        <taxon>Helicobacter</taxon>
    </lineage>
</organism>
<dbReference type="OrthoDB" id="9802090at2"/>
<evidence type="ECO:0000256" key="6">
    <source>
        <dbReference type="ARBA" id="ARBA00022694"/>
    </source>
</evidence>
<protein>
    <recommendedName>
        <fullName evidence="7">tRNA (guanine-N(7)-)-methyltransferase</fullName>
        <ecNumber evidence="7">2.1.1.33</ecNumber>
    </recommendedName>
    <alternativeName>
        <fullName evidence="7">tRNA (guanine(46)-N(7))-methyltransferase</fullName>
    </alternativeName>
    <alternativeName>
        <fullName evidence="7">tRNA(m7G46)-methyltransferase</fullName>
    </alternativeName>
</protein>
<evidence type="ECO:0000256" key="5">
    <source>
        <dbReference type="ARBA" id="ARBA00022691"/>
    </source>
</evidence>
<feature type="binding site" evidence="7">
    <location>
        <position position="125"/>
    </location>
    <ligand>
        <name>S-adenosyl-L-methionine</name>
        <dbReference type="ChEBI" id="CHEBI:59789"/>
    </ligand>
</feature>
<keyword evidence="9" id="KW-1185">Reference proteome</keyword>
<dbReference type="CDD" id="cd02440">
    <property type="entry name" value="AdoMet_MTases"/>
    <property type="match status" value="1"/>
</dbReference>
<evidence type="ECO:0000256" key="7">
    <source>
        <dbReference type="HAMAP-Rule" id="MF_01057"/>
    </source>
</evidence>
<feature type="binding site" evidence="7">
    <location>
        <position position="177"/>
    </location>
    <ligand>
        <name>S-adenosyl-L-methionine</name>
        <dbReference type="ChEBI" id="CHEBI:59789"/>
    </ligand>
</feature>
<feature type="binding site" evidence="7">
    <location>
        <position position="150"/>
    </location>
    <ligand>
        <name>S-adenosyl-L-methionine</name>
        <dbReference type="ChEBI" id="CHEBI:59789"/>
    </ligand>
</feature>
<evidence type="ECO:0000313" key="9">
    <source>
        <dbReference type="Proteomes" id="UP000256599"/>
    </source>
</evidence>
<evidence type="ECO:0000256" key="3">
    <source>
        <dbReference type="ARBA" id="ARBA00022603"/>
    </source>
</evidence>
<evidence type="ECO:0000256" key="4">
    <source>
        <dbReference type="ARBA" id="ARBA00022679"/>
    </source>
</evidence>
<dbReference type="InterPro" id="IPR029063">
    <property type="entry name" value="SAM-dependent_MTases_sf"/>
</dbReference>
<dbReference type="NCBIfam" id="TIGR00091">
    <property type="entry name" value="tRNA (guanosine(46)-N7)-methyltransferase TrmB"/>
    <property type="match status" value="1"/>
</dbReference>
<dbReference type="PANTHER" id="PTHR23417:SF14">
    <property type="entry name" value="PENTACOTRIPEPTIDE-REPEAT REGION OF PRORP DOMAIN-CONTAINING PROTEIN"/>
    <property type="match status" value="1"/>
</dbReference>
<dbReference type="PROSITE" id="PS51625">
    <property type="entry name" value="SAM_MT_TRMB"/>
    <property type="match status" value="1"/>
</dbReference>
<feature type="binding site" evidence="7">
    <location>
        <position position="203"/>
    </location>
    <ligand>
        <name>substrate</name>
    </ligand>
</feature>
<dbReference type="GO" id="GO:0043527">
    <property type="term" value="C:tRNA methyltransferase complex"/>
    <property type="evidence" value="ECO:0007669"/>
    <property type="project" value="TreeGrafter"/>
</dbReference>
<dbReference type="Pfam" id="PF02390">
    <property type="entry name" value="Methyltransf_4"/>
    <property type="match status" value="1"/>
</dbReference>
<keyword evidence="5 7" id="KW-0949">S-adenosyl-L-methionine</keyword>
<evidence type="ECO:0000313" key="8">
    <source>
        <dbReference type="EMBL" id="RDU61003.1"/>
    </source>
</evidence>
<dbReference type="NCBIfam" id="NF010719">
    <property type="entry name" value="PRK14121.1"/>
    <property type="match status" value="1"/>
</dbReference>
<comment type="similarity">
    <text evidence="7">Belongs to the class I-like SAM-binding methyltransferase superfamily. TrmB family.</text>
</comment>
<dbReference type="EMBL" id="NXLR01000001">
    <property type="protein sequence ID" value="RDU61003.1"/>
    <property type="molecule type" value="Genomic_DNA"/>
</dbReference>
<comment type="caution">
    <text evidence="8">The sequence shown here is derived from an EMBL/GenBank/DDBJ whole genome shotgun (WGS) entry which is preliminary data.</text>
</comment>
<keyword evidence="6 7" id="KW-0819">tRNA processing</keyword>
<sequence>MPHFLAREVILPTFPFEENGFTFMYEAPQHNDSTQSLILVKHNNKEFFLRKHKRIKKDNTIIKCEKSAAKEPTGIIKDALKILSAKQTSLLSHNLNHNSPRQNLQSLYLKNMEDFLDFTSTCLIEIGFGSGRHLLYLAQNNPTCVCIGVEIHKPSIEQILRQIEILGLNNLYIINADARTLLEIFPSNIAQGIYIHFPIPWNKKPHRRVFSQKFLQESLRVLDEGKTLHLRSDDDIYFKDSLTLALLEPSISFEVHKNTAIAIVSKYEARWKKQQKNIYDMKIFAQKTQDNTKNAQKYRKKILFDKILRKNLDNYTNFPYKKIDKDWFLHIDNLYRAGDIYVLALCFGDFHQPQNAFLQIVFAEPQTIHYINGDPIPTQAAIKAHAHLMEILTQE</sequence>
<comment type="function">
    <text evidence="2 7">Catalyzes the formation of N(7)-methylguanine at position 46 (m7G46) in tRNA.</text>
</comment>
<keyword evidence="4 7" id="KW-0808">Transferase</keyword>
<keyword evidence="3 7" id="KW-0489">Methyltransferase</keyword>
<dbReference type="Proteomes" id="UP000256599">
    <property type="component" value="Unassembled WGS sequence"/>
</dbReference>
<proteinExistence type="inferred from homology"/>
<gene>
    <name evidence="7" type="primary">trmB</name>
    <name evidence="8" type="ORF">CQA63_00380</name>
</gene>
<dbReference type="HAMAP" id="MF_01057">
    <property type="entry name" value="tRNA_methyltr_TrmB"/>
    <property type="match status" value="1"/>
</dbReference>
<dbReference type="PANTHER" id="PTHR23417">
    <property type="entry name" value="3-DEOXY-D-MANNO-OCTULOSONIC-ACID TRANSFERASE/TRNA GUANINE-N 7 - -METHYLTRANSFERASE"/>
    <property type="match status" value="1"/>
</dbReference>
<feature type="binding site" evidence="7">
    <location>
        <position position="233"/>
    </location>
    <ligand>
        <name>substrate</name>
    </ligand>
</feature>
<evidence type="ECO:0000256" key="2">
    <source>
        <dbReference type="ARBA" id="ARBA00003015"/>
    </source>
</evidence>
<comment type="catalytic activity">
    <reaction evidence="1 7">
        <text>guanosine(46) in tRNA + S-adenosyl-L-methionine = N(7)-methylguanosine(46) in tRNA + S-adenosyl-L-homocysteine</text>
        <dbReference type="Rhea" id="RHEA:42708"/>
        <dbReference type="Rhea" id="RHEA-COMP:10188"/>
        <dbReference type="Rhea" id="RHEA-COMP:10189"/>
        <dbReference type="ChEBI" id="CHEBI:57856"/>
        <dbReference type="ChEBI" id="CHEBI:59789"/>
        <dbReference type="ChEBI" id="CHEBI:74269"/>
        <dbReference type="ChEBI" id="CHEBI:74480"/>
        <dbReference type="EC" id="2.1.1.33"/>
    </reaction>
</comment>
<dbReference type="InterPro" id="IPR055361">
    <property type="entry name" value="tRNA_methyltr_TrmB_bact"/>
</dbReference>
<dbReference type="RefSeq" id="WP_104699258.1">
    <property type="nucleotide sequence ID" value="NZ_FZPP01000003.1"/>
</dbReference>
<name>A0A3D8I771_9HELI</name>
<accession>A0A3D8I771</accession>
<dbReference type="InterPro" id="IPR003358">
    <property type="entry name" value="tRNA_(Gua-N-7)_MeTrfase_Trmb"/>
</dbReference>
<comment type="pathway">
    <text evidence="7">tRNA modification; N(7)-methylguanine-tRNA biosynthesis.</text>
</comment>
<dbReference type="AlphaFoldDB" id="A0A3D8I771"/>
<comment type="caution">
    <text evidence="7">Lacks conserved residue(s) required for the propagation of feature annotation.</text>
</comment>
<dbReference type="EC" id="2.1.1.33" evidence="7"/>
<dbReference type="UniPathway" id="UPA00989"/>